<keyword evidence="3" id="KW-1185">Reference proteome</keyword>
<feature type="region of interest" description="Disordered" evidence="1">
    <location>
        <begin position="69"/>
        <end position="96"/>
    </location>
</feature>
<feature type="compositionally biased region" description="Polar residues" evidence="1">
    <location>
        <begin position="78"/>
        <end position="89"/>
    </location>
</feature>
<accession>A0AAW0PWP9</accession>
<organism evidence="2 3">
    <name type="scientific">Mugilogobius chulae</name>
    <name type="common">yellowstripe goby</name>
    <dbReference type="NCBI Taxonomy" id="88201"/>
    <lineage>
        <taxon>Eukaryota</taxon>
        <taxon>Metazoa</taxon>
        <taxon>Chordata</taxon>
        <taxon>Craniata</taxon>
        <taxon>Vertebrata</taxon>
        <taxon>Euteleostomi</taxon>
        <taxon>Actinopterygii</taxon>
        <taxon>Neopterygii</taxon>
        <taxon>Teleostei</taxon>
        <taxon>Neoteleostei</taxon>
        <taxon>Acanthomorphata</taxon>
        <taxon>Gobiaria</taxon>
        <taxon>Gobiiformes</taxon>
        <taxon>Gobioidei</taxon>
        <taxon>Gobiidae</taxon>
        <taxon>Gobionellinae</taxon>
        <taxon>Mugilogobius</taxon>
    </lineage>
</organism>
<protein>
    <submittedName>
        <fullName evidence="2">Uncharacterized protein</fullName>
    </submittedName>
</protein>
<name>A0AAW0PWP9_9GOBI</name>
<dbReference type="AlphaFoldDB" id="A0AAW0PWP9"/>
<dbReference type="Proteomes" id="UP001460270">
    <property type="component" value="Unassembled WGS sequence"/>
</dbReference>
<evidence type="ECO:0000313" key="3">
    <source>
        <dbReference type="Proteomes" id="UP001460270"/>
    </source>
</evidence>
<comment type="caution">
    <text evidence="2">The sequence shown here is derived from an EMBL/GenBank/DDBJ whole genome shotgun (WGS) entry which is preliminary data.</text>
</comment>
<evidence type="ECO:0000256" key="1">
    <source>
        <dbReference type="SAM" id="MobiDB-lite"/>
    </source>
</evidence>
<sequence length="96" mass="9929">MAASPGGLHLSVLPADRRQNQSCHSGFSIGNLVRKAAFPSVTSGSAVEHARLACVEPMPAAVRSVKKVSEQRAAAGQQPLTPDNTSQDSPGAPCYC</sequence>
<evidence type="ECO:0000313" key="2">
    <source>
        <dbReference type="EMBL" id="KAK7939568.1"/>
    </source>
</evidence>
<reference evidence="3" key="1">
    <citation type="submission" date="2024-04" db="EMBL/GenBank/DDBJ databases">
        <title>Salinicola lusitanus LLJ914,a marine bacterium isolated from the Okinawa Trough.</title>
        <authorList>
            <person name="Li J."/>
        </authorList>
    </citation>
    <scope>NUCLEOTIDE SEQUENCE [LARGE SCALE GENOMIC DNA]</scope>
</reference>
<dbReference type="EMBL" id="JBBPFD010000002">
    <property type="protein sequence ID" value="KAK7939568.1"/>
    <property type="molecule type" value="Genomic_DNA"/>
</dbReference>
<proteinExistence type="predicted"/>
<gene>
    <name evidence="2" type="ORF">WMY93_002894</name>
</gene>